<protein>
    <submittedName>
        <fullName evidence="3">ATPase</fullName>
    </submittedName>
</protein>
<dbReference type="SUPFAM" id="SSF52540">
    <property type="entry name" value="P-loop containing nucleoside triphosphate hydrolases"/>
    <property type="match status" value="1"/>
</dbReference>
<dbReference type="Pfam" id="PF13173">
    <property type="entry name" value="AAA_14"/>
    <property type="match status" value="1"/>
</dbReference>
<evidence type="ECO:0000259" key="1">
    <source>
        <dbReference type="Pfam" id="PF13173"/>
    </source>
</evidence>
<feature type="domain" description="DUF4143" evidence="2">
    <location>
        <begin position="205"/>
        <end position="352"/>
    </location>
</feature>
<feature type="domain" description="AAA" evidence="1">
    <location>
        <begin position="20"/>
        <end position="150"/>
    </location>
</feature>
<dbReference type="InterPro" id="IPR041682">
    <property type="entry name" value="AAA_14"/>
</dbReference>
<dbReference type="OrthoDB" id="371918at2157"/>
<accession>A0A0U2V4E1</accession>
<dbReference type="AlphaFoldDB" id="A0A0U2V4E1"/>
<name>A0A0U2V4E1_9EURY</name>
<evidence type="ECO:0000313" key="4">
    <source>
        <dbReference type="Proteomes" id="UP000067738"/>
    </source>
</evidence>
<dbReference type="PANTHER" id="PTHR33295">
    <property type="entry name" value="ATPASE"/>
    <property type="match status" value="1"/>
</dbReference>
<keyword evidence="4" id="KW-1185">Reference proteome</keyword>
<gene>
    <name evidence="3" type="ORF">sm9_1470</name>
</gene>
<dbReference type="Proteomes" id="UP000067738">
    <property type="component" value="Chromosome"/>
</dbReference>
<dbReference type="PANTHER" id="PTHR33295:SF20">
    <property type="entry name" value="ATPASE"/>
    <property type="match status" value="1"/>
</dbReference>
<dbReference type="InterPro" id="IPR025420">
    <property type="entry name" value="DUF4143"/>
</dbReference>
<sequence>MIKREDYLNVFYNYLDTDFLKIIIGLRRCGKTTFLKSIIEELKGLGIADENIIYISLENVKYRHIKTSKELDEVVLDKVKDIEGKIYLLFDEIQLVDEWEESINSYRVSFDCDIYVTGSNSKLFSSELSTLVAGRYVHINIYPFSFKEILKYHNEINNIKMDKTKIYEYFMQYIEYGGMPSLLSLKDEDGKINALLDIYDSIIISDILSRHEIRRIDTFKRFVYYIMNSIGQTFSKKSIANFLKSESKRTSRETINNYTNFIVESLFCHRVLREDILGKKLLSTDEKYYLTDHGFHQALVDENNKWLPRIIENIVYIELLRRGYSVKVGWVKNKEVDFIAKNKNNKIYIQVAYLLASDETIEREFTPLLNIPDKYDAYVFSMDEFNMSRDGIKHMNIIDFLLGDEI</sequence>
<dbReference type="Pfam" id="PF13635">
    <property type="entry name" value="DUF4143"/>
    <property type="match status" value="1"/>
</dbReference>
<evidence type="ECO:0000313" key="3">
    <source>
        <dbReference type="EMBL" id="ALT69250.1"/>
    </source>
</evidence>
<reference evidence="3 4" key="1">
    <citation type="submission" date="2015-04" db="EMBL/GenBank/DDBJ databases">
        <title>The complete genome sequence of the rumen methanogen Methanobrevibacter millerae SM9.</title>
        <authorList>
            <person name="Leahy S.C."/>
            <person name="Kelly W.J."/>
            <person name="Pacheco D.M."/>
            <person name="Li D."/>
            <person name="Altermann E."/>
            <person name="Attwood G.T."/>
        </authorList>
    </citation>
    <scope>NUCLEOTIDE SEQUENCE [LARGE SCALE GENOMIC DNA]</scope>
    <source>
        <strain evidence="3 4">SM9</strain>
    </source>
</reference>
<dbReference type="RefSeq" id="WP_058739490.1">
    <property type="nucleotide sequence ID" value="NZ_CP011266.1"/>
</dbReference>
<dbReference type="EMBL" id="CP011266">
    <property type="protein sequence ID" value="ALT69250.1"/>
    <property type="molecule type" value="Genomic_DNA"/>
</dbReference>
<dbReference type="PATRIC" id="fig|230361.4.peg.1516"/>
<proteinExistence type="predicted"/>
<dbReference type="InterPro" id="IPR027417">
    <property type="entry name" value="P-loop_NTPase"/>
</dbReference>
<organism evidence="3 4">
    <name type="scientific">Methanobrevibacter millerae</name>
    <dbReference type="NCBI Taxonomy" id="230361"/>
    <lineage>
        <taxon>Archaea</taxon>
        <taxon>Methanobacteriati</taxon>
        <taxon>Methanobacteriota</taxon>
        <taxon>Methanomada group</taxon>
        <taxon>Methanobacteria</taxon>
        <taxon>Methanobacteriales</taxon>
        <taxon>Methanobacteriaceae</taxon>
        <taxon>Methanobrevibacter</taxon>
    </lineage>
</organism>
<dbReference type="Gene3D" id="3.40.50.300">
    <property type="entry name" value="P-loop containing nucleotide triphosphate hydrolases"/>
    <property type="match status" value="1"/>
</dbReference>
<dbReference type="GeneID" id="26736411"/>
<evidence type="ECO:0000259" key="2">
    <source>
        <dbReference type="Pfam" id="PF13635"/>
    </source>
</evidence>
<dbReference type="KEGG" id="mmil:sm9_1470"/>